<dbReference type="SMART" id="SM00912">
    <property type="entry name" value="Haemagg_act"/>
    <property type="match status" value="1"/>
</dbReference>
<feature type="compositionally biased region" description="Basic and acidic residues" evidence="1">
    <location>
        <begin position="1133"/>
        <end position="1145"/>
    </location>
</feature>
<dbReference type="EMBL" id="PDKJ01000014">
    <property type="protein sequence ID" value="RXJ66505.1"/>
    <property type="molecule type" value="Genomic_DNA"/>
</dbReference>
<dbReference type="InterPro" id="IPR008638">
    <property type="entry name" value="FhaB/CdiA-like_TPS"/>
</dbReference>
<dbReference type="InterPro" id="IPR011493">
    <property type="entry name" value="GLUG"/>
</dbReference>
<gene>
    <name evidence="4" type="ORF">CRV08_12875</name>
</gene>
<evidence type="ECO:0000313" key="5">
    <source>
        <dbReference type="Proteomes" id="UP000290172"/>
    </source>
</evidence>
<dbReference type="Proteomes" id="UP000290172">
    <property type="component" value="Unassembled WGS sequence"/>
</dbReference>
<dbReference type="Pfam" id="PF07581">
    <property type="entry name" value="Glug"/>
    <property type="match status" value="2"/>
</dbReference>
<comment type="caution">
    <text evidence="4">The sequence shown here is derived from an EMBL/GenBank/DDBJ whole genome shotgun (WGS) entry which is preliminary data.</text>
</comment>
<proteinExistence type="predicted"/>
<evidence type="ECO:0000313" key="4">
    <source>
        <dbReference type="EMBL" id="RXJ66505.1"/>
    </source>
</evidence>
<feature type="domain" description="Filamentous haemagglutinin FhaB/tRNA nuclease CdiA-like TPS" evidence="3">
    <location>
        <begin position="43"/>
        <end position="155"/>
    </location>
</feature>
<reference evidence="4 5" key="1">
    <citation type="submission" date="2017-10" db="EMBL/GenBank/DDBJ databases">
        <title>Genomics of the genus Arcobacter.</title>
        <authorList>
            <person name="Perez-Cataluna A."/>
            <person name="Figueras M.J."/>
        </authorList>
    </citation>
    <scope>NUCLEOTIDE SEQUENCE [LARGE SCALE GENOMIC DNA]</scope>
    <source>
        <strain evidence="4 5">CECT 8993</strain>
    </source>
</reference>
<dbReference type="SUPFAM" id="SSF51126">
    <property type="entry name" value="Pectin lyase-like"/>
    <property type="match status" value="1"/>
</dbReference>
<dbReference type="NCBIfam" id="TIGR01901">
    <property type="entry name" value="adhes_NPXG"/>
    <property type="match status" value="1"/>
</dbReference>
<dbReference type="Gene3D" id="2.160.20.10">
    <property type="entry name" value="Single-stranded right-handed beta-helix, Pectin lyase-like"/>
    <property type="match status" value="1"/>
</dbReference>
<accession>A0A4Q0Y9D5</accession>
<evidence type="ECO:0000256" key="2">
    <source>
        <dbReference type="SAM" id="SignalP"/>
    </source>
</evidence>
<feature type="signal peptide" evidence="2">
    <location>
        <begin position="1"/>
        <end position="45"/>
    </location>
</feature>
<dbReference type="Gene3D" id="2.160.20.110">
    <property type="match status" value="1"/>
</dbReference>
<feature type="compositionally biased region" description="Basic and acidic residues" evidence="1">
    <location>
        <begin position="1198"/>
        <end position="1215"/>
    </location>
</feature>
<keyword evidence="2" id="KW-0732">Signal</keyword>
<feature type="region of interest" description="Disordered" evidence="1">
    <location>
        <begin position="1122"/>
        <end position="1172"/>
    </location>
</feature>
<dbReference type="InterPro" id="IPR012334">
    <property type="entry name" value="Pectin_lyas_fold"/>
</dbReference>
<dbReference type="InterPro" id="IPR050909">
    <property type="entry name" value="Bact_Autotransporter_VF"/>
</dbReference>
<dbReference type="InterPro" id="IPR011050">
    <property type="entry name" value="Pectin_lyase_fold/virulence"/>
</dbReference>
<name>A0A4Q0Y9D5_9BACT</name>
<organism evidence="4 5">
    <name type="scientific">Halarcobacter ebronensis</name>
    <dbReference type="NCBI Taxonomy" id="1462615"/>
    <lineage>
        <taxon>Bacteria</taxon>
        <taxon>Pseudomonadati</taxon>
        <taxon>Campylobacterota</taxon>
        <taxon>Epsilonproteobacteria</taxon>
        <taxon>Campylobacterales</taxon>
        <taxon>Arcobacteraceae</taxon>
        <taxon>Halarcobacter</taxon>
    </lineage>
</organism>
<dbReference type="PANTHER" id="PTHR12338:SF5">
    <property type="entry name" value="ANTIGEN 43-RELATED"/>
    <property type="match status" value="1"/>
</dbReference>
<evidence type="ECO:0000256" key="1">
    <source>
        <dbReference type="SAM" id="MobiDB-lite"/>
    </source>
</evidence>
<feature type="compositionally biased region" description="Low complexity" evidence="1">
    <location>
        <begin position="1163"/>
        <end position="1172"/>
    </location>
</feature>
<feature type="region of interest" description="Disordered" evidence="1">
    <location>
        <begin position="1188"/>
        <end position="1221"/>
    </location>
</feature>
<feature type="chain" id="PRO_5020968099" description="Filamentous haemagglutinin FhaB/tRNA nuclease CdiA-like TPS domain-containing protein" evidence="2">
    <location>
        <begin position="46"/>
        <end position="1361"/>
    </location>
</feature>
<dbReference type="Pfam" id="PF05860">
    <property type="entry name" value="TPS"/>
    <property type="match status" value="1"/>
</dbReference>
<dbReference type="PANTHER" id="PTHR12338">
    <property type="entry name" value="AUTOTRANSPORTER"/>
    <property type="match status" value="1"/>
</dbReference>
<protein>
    <recommendedName>
        <fullName evidence="3">Filamentous haemagglutinin FhaB/tRNA nuclease CdiA-like TPS domain-containing protein</fullName>
    </recommendedName>
</protein>
<sequence>MLPLCIRYNRKGYMVFVHSRFRILKGGKISLIVSSLFCSSTLTFAAPTGGNVTSGAATIIQNGNITNINQTTNKATINWQSFSLSQNEIVNFNQPNANAITLNRVVGNERSVINGALNANGQVWILNSNGVLFGKNASINTSGLLATTAKLSDDDFNVGNYNFKNTTANSIINQGTIEISNKGSVILASNEVINEGTIKAVRGNIHLVGADSYSINLNGNSLVDLRVDKGVLDAMVSNSGTILADGGEVYLTTNAVDELLKGVVNNSGIIEANSIDDVTGHVEIFAHGGEALVDGIISAEGGFIETSAKKIKFSDTLALNAGFGGTWLIDPNNIRIVSDAIAEANVDSSGAPLYTSLDDTTILRASTIEAQLNNGTNVIIETGESGTNSQDGDIFLQTSINKTSGADATLTLKAHRNIFFADDYQSPTAFGSISSTSNRLNVVLWSDSDGNSDGSIWLPEGSSISSNGGHVWLGGGAGSSTWNGLTVGNSSAVGSSFSSSEGNAISRGVSINGNIFADGDSFGGDIFIKGLASTSSHFTSARGVSISGSVTTNYNGNISIEGKAKSSSDAIGIGDTSSALADGSAILRVNNGTIFINGYSNQGNTSSDSFYLNNGSYIESTGTGTLIIDGNDDEISADSTSYIKIANLLLKNGFTTTLTNSNNDIKTLAATGMTSLTYSDSNDITIGTINGVDGITVNGDVELQANEDITVDSNITWATSNKLTLTAGDEIYVNAIIENTNSTDGGVYFNAANTTGKVIFGANGKVVINNINQLQWVNQALNGKYELGSDIDASATSTWNSGAGWNPLSTFTGTFDGKGHIIDSLYINRATANIGLFGYTNGATISNIGLTNVDITGGTYTGALVGYNDNSVINNSYSSGAVNSSGHNVGGLVGINMGSNSEINYSYSSANIIANGNSNDRIGGLVGWNYMGASIKNSYAAGSVSGDLGTGGLLGSNESGSKVENSYSTGTVTGLNDKGGLVGWSNATVSNSFWDTQKSGQSSSAGGTGLTTAQMSYGKYFFDAGWDIVADSNVTSATPILKYDAINNKYVWAVAPIKNTTVPENTQSKDNKVEDTIPSIIKTVKPSIPSDPKEEFIELKIQEKPNKSITSIDEVLGGLKPKNKLTENSINDEQTKKFAENKIEQKGLTTNKEQSSSSGEFKNSNITNNNPSITLSTSAVEIETELNENLTASNGNESLEKDEKKVIAEQNKESSKQASQENIKLNDAQIEMSVDGNGNIVESRSKIEVKVNKNGKLAFGDNSSDVLETMGLAIKDIAIRKNRIKIDILDKKANTNYSASLEEGTPLISDLVINTKTGKIRGTLPKNASEVSVLVKAISEDKTARFISLKIKLDSLKSNIN</sequence>
<feature type="compositionally biased region" description="Polar residues" evidence="1">
    <location>
        <begin position="1147"/>
        <end position="1162"/>
    </location>
</feature>
<feature type="compositionally biased region" description="Polar residues" evidence="1">
    <location>
        <begin position="1188"/>
        <end position="1197"/>
    </location>
</feature>
<evidence type="ECO:0000259" key="3">
    <source>
        <dbReference type="SMART" id="SM00912"/>
    </source>
</evidence>